<dbReference type="SUPFAM" id="SSF81296">
    <property type="entry name" value="E set domains"/>
    <property type="match status" value="1"/>
</dbReference>
<dbReference type="InterPro" id="IPR014756">
    <property type="entry name" value="Ig_E-set"/>
</dbReference>
<feature type="domain" description="Arrestin C-terminal-like" evidence="2">
    <location>
        <begin position="293"/>
        <end position="460"/>
    </location>
</feature>
<dbReference type="InterPro" id="IPR011022">
    <property type="entry name" value="Arrestin_C-like"/>
</dbReference>
<name>A0A9P8TBY6_WICPI</name>
<keyword evidence="4" id="KW-1185">Reference proteome</keyword>
<feature type="region of interest" description="Disordered" evidence="1">
    <location>
        <begin position="361"/>
        <end position="381"/>
    </location>
</feature>
<comment type="caution">
    <text evidence="3">The sequence shown here is derived from an EMBL/GenBank/DDBJ whole genome shotgun (WGS) entry which is preliminary data.</text>
</comment>
<feature type="region of interest" description="Disordered" evidence="1">
    <location>
        <begin position="852"/>
        <end position="881"/>
    </location>
</feature>
<accession>A0A9P8TBY6</accession>
<dbReference type="Pfam" id="PF00339">
    <property type="entry name" value="Arrestin_N"/>
    <property type="match status" value="1"/>
</dbReference>
<dbReference type="GO" id="GO:0031625">
    <property type="term" value="F:ubiquitin protein ligase binding"/>
    <property type="evidence" value="ECO:0007669"/>
    <property type="project" value="TreeGrafter"/>
</dbReference>
<gene>
    <name evidence="3" type="ORF">WICPIJ_009906</name>
</gene>
<dbReference type="PANTHER" id="PTHR11188">
    <property type="entry name" value="ARRESTIN DOMAIN CONTAINING PROTEIN"/>
    <property type="match status" value="1"/>
</dbReference>
<feature type="region of interest" description="Disordered" evidence="1">
    <location>
        <begin position="139"/>
        <end position="218"/>
    </location>
</feature>
<feature type="compositionally biased region" description="Polar residues" evidence="1">
    <location>
        <begin position="1061"/>
        <end position="1071"/>
    </location>
</feature>
<feature type="compositionally biased region" description="Polar residues" evidence="1">
    <location>
        <begin position="170"/>
        <end position="181"/>
    </location>
</feature>
<feature type="compositionally biased region" description="Basic and acidic residues" evidence="1">
    <location>
        <begin position="1038"/>
        <end position="1048"/>
    </location>
</feature>
<dbReference type="AlphaFoldDB" id="A0A9P8TBY6"/>
<evidence type="ECO:0000313" key="4">
    <source>
        <dbReference type="Proteomes" id="UP000774326"/>
    </source>
</evidence>
<dbReference type="GO" id="GO:0070086">
    <property type="term" value="P:ubiquitin-dependent endocytosis"/>
    <property type="evidence" value="ECO:0007669"/>
    <property type="project" value="TreeGrafter"/>
</dbReference>
<feature type="compositionally biased region" description="Polar residues" evidence="1">
    <location>
        <begin position="625"/>
        <end position="638"/>
    </location>
</feature>
<dbReference type="GO" id="GO:0005829">
    <property type="term" value="C:cytosol"/>
    <property type="evidence" value="ECO:0007669"/>
    <property type="project" value="TreeGrafter"/>
</dbReference>
<sequence>MPHNQIPPPMEERDPAPLFPVDNLPFVNSTTKPLTETSSLKIYLHLAEPVLYLQGFDAPSIASKPPALLRGSLIVRVLKPTKMKSISMLLKGTARTEWPEGLPPKNSEFHEEHEFLKHGWGFWSSGDEGYGADLVKALSNDEEHEEHEEIARGSSALSLIKRVSSPSPSRGDTSSVNGRQRSSSILSSLSIPGSTSTPHANPVPTSTPERDSNGNITFPPGEYHYSFEHAIPCSSPETISCSYGSIRYELLVSLNRPGAFKSNIHTTRELKVVRLQCEDSVEDSEPITISRDWEGHLLYDMVIFSKSIVLNAFIPMSFCLKPTEKIKLHRIRVYLTESTDYYTKNRKIHRNENSKKILLMEKRAPPPPDLPPDADSKEKKKGNLLSTDGYDLCAKEFDFLVYVPQTYAPRTEFHPNTFNPQIKIHHWIKICLRLSRMVDGKYKHYEISIDSPIHVMDPLASHANTLLPSYNGLNLFESGNGGTNHKSNTYFPDEVINNPPVSPDEAVLNSNKNDARINGIYDSLQEALGMGSVPVSLSKPMRYQTLKHPRAESELSSNHFLDAELISTVAENIEHNVYKPEKLDMKLTSPQAIPLSPATSPAPYLHLGGSNDFDLAPPSFEEDQANSTSITHALSSPSAHDRLHSSSFGNRSRSGSNASHQLGVSTSPVPFPIVSRGTGLSNIREQLRSVSPGPSYHHNNIHSDVMSLNSMGSGGTFVGFGGIDSIMNNSGTGSTDVAIPGNNEGEQDADIRSLVSYRSLSPRPQSEITMGKDGLPELPPSYDEFLVEESRSPLLDGIGESTVIPRIDIVRPSVSPAPIPQPSTASDSYQPEISDHDDITSGFHFSGGSASMPASVLRSTSPSAQRVRENQRSRVGSPRASLEMARGISGGLLGSTENYNEHGDDGDDGANDLISRVSSISPRVSLDVSHSGHMSQHHGRVVDNNLLMDDTIYTTPLLPTSSQFSNGFNRSATPSNVSLPYGANNESQESFDMNRRESCSVDITALYSPTSPRNPYYQRNMLSINGLTEEEQATDENDTTRTSDETRQSSHSVIFSVSDSTLSSAVPSGSIETAAVPELKHDEELRTLNSREVQRAG</sequence>
<dbReference type="Proteomes" id="UP000774326">
    <property type="component" value="Unassembled WGS sequence"/>
</dbReference>
<organism evidence="3 4">
    <name type="scientific">Wickerhamomyces pijperi</name>
    <name type="common">Yeast</name>
    <name type="synonym">Pichia pijperi</name>
    <dbReference type="NCBI Taxonomy" id="599730"/>
    <lineage>
        <taxon>Eukaryota</taxon>
        <taxon>Fungi</taxon>
        <taxon>Dikarya</taxon>
        <taxon>Ascomycota</taxon>
        <taxon>Saccharomycotina</taxon>
        <taxon>Saccharomycetes</taxon>
        <taxon>Phaffomycetales</taxon>
        <taxon>Wickerhamomycetaceae</taxon>
        <taxon>Wickerhamomyces</taxon>
    </lineage>
</organism>
<reference evidence="3" key="1">
    <citation type="journal article" date="2021" name="Open Biol.">
        <title>Shared evolutionary footprints suggest mitochondrial oxidative damage underlies multiple complex I losses in fungi.</title>
        <authorList>
            <person name="Schikora-Tamarit M.A."/>
            <person name="Marcet-Houben M."/>
            <person name="Nosek J."/>
            <person name="Gabaldon T."/>
        </authorList>
    </citation>
    <scope>NUCLEOTIDE SEQUENCE</scope>
    <source>
        <strain evidence="3">CBS2887</strain>
    </source>
</reference>
<evidence type="ECO:0000259" key="2">
    <source>
        <dbReference type="SMART" id="SM01017"/>
    </source>
</evidence>
<proteinExistence type="predicted"/>
<feature type="compositionally biased region" description="Low complexity" evidence="1">
    <location>
        <begin position="1049"/>
        <end position="1060"/>
    </location>
</feature>
<feature type="region of interest" description="Disordered" evidence="1">
    <location>
        <begin position="1027"/>
        <end position="1097"/>
    </location>
</feature>
<protein>
    <recommendedName>
        <fullName evidence="2">Arrestin C-terminal-like domain-containing protein</fullName>
    </recommendedName>
</protein>
<dbReference type="InterPro" id="IPR011021">
    <property type="entry name" value="Arrestin-like_N"/>
</dbReference>
<dbReference type="OrthoDB" id="2238745at2759"/>
<dbReference type="Pfam" id="PF02752">
    <property type="entry name" value="Arrestin_C"/>
    <property type="match status" value="1"/>
</dbReference>
<feature type="compositionally biased region" description="Acidic residues" evidence="1">
    <location>
        <begin position="1028"/>
        <end position="1037"/>
    </location>
</feature>
<dbReference type="InterPro" id="IPR050357">
    <property type="entry name" value="Arrestin_domain-protein"/>
</dbReference>
<reference evidence="3" key="2">
    <citation type="submission" date="2021-01" db="EMBL/GenBank/DDBJ databases">
        <authorList>
            <person name="Schikora-Tamarit M.A."/>
        </authorList>
    </citation>
    <scope>NUCLEOTIDE SEQUENCE</scope>
    <source>
        <strain evidence="3">CBS2887</strain>
    </source>
</reference>
<evidence type="ECO:0000256" key="1">
    <source>
        <dbReference type="SAM" id="MobiDB-lite"/>
    </source>
</evidence>
<dbReference type="SMART" id="SM01017">
    <property type="entry name" value="Arrestin_C"/>
    <property type="match status" value="1"/>
</dbReference>
<dbReference type="Gene3D" id="2.60.40.640">
    <property type="match status" value="1"/>
</dbReference>
<dbReference type="GO" id="GO:0030674">
    <property type="term" value="F:protein-macromolecule adaptor activity"/>
    <property type="evidence" value="ECO:0007669"/>
    <property type="project" value="TreeGrafter"/>
</dbReference>
<evidence type="ECO:0000313" key="3">
    <source>
        <dbReference type="EMBL" id="KAH3673114.1"/>
    </source>
</evidence>
<feature type="region of interest" description="Disordered" evidence="1">
    <location>
        <begin position="613"/>
        <end position="670"/>
    </location>
</feature>
<feature type="compositionally biased region" description="Low complexity" evidence="1">
    <location>
        <begin position="182"/>
        <end position="198"/>
    </location>
</feature>
<dbReference type="EMBL" id="JAEUBG010005711">
    <property type="protein sequence ID" value="KAH3673114.1"/>
    <property type="molecule type" value="Genomic_DNA"/>
</dbReference>
<dbReference type="PANTHER" id="PTHR11188:SF174">
    <property type="entry name" value="ARRESTIN-RELATED TRAFFICKING ADAPTER 10-RELATED"/>
    <property type="match status" value="1"/>
</dbReference>
<feature type="compositionally biased region" description="Low complexity" evidence="1">
    <location>
        <begin position="645"/>
        <end position="659"/>
    </location>
</feature>
<dbReference type="InterPro" id="IPR014752">
    <property type="entry name" value="Arrestin-like_C"/>
</dbReference>